<proteinExistence type="predicted"/>
<accession>A0A412Y5E6</accession>
<organism evidence="1 2">
    <name type="scientific">Bacteroides clarus</name>
    <dbReference type="NCBI Taxonomy" id="626929"/>
    <lineage>
        <taxon>Bacteria</taxon>
        <taxon>Pseudomonadati</taxon>
        <taxon>Bacteroidota</taxon>
        <taxon>Bacteroidia</taxon>
        <taxon>Bacteroidales</taxon>
        <taxon>Bacteroidaceae</taxon>
        <taxon>Bacteroides</taxon>
    </lineage>
</organism>
<evidence type="ECO:0000313" key="2">
    <source>
        <dbReference type="Proteomes" id="UP000284366"/>
    </source>
</evidence>
<protein>
    <submittedName>
        <fullName evidence="1">Uncharacterized protein</fullName>
    </submittedName>
</protein>
<sequence length="87" mass="10210">MFIINYDIKDADTISKFINKAKELGETEIFLSNAIFLNCNKTTNEVYNELRQCIADSDLFFITLFNKKDMNGWLNKTSVDWLINKNF</sequence>
<dbReference type="Proteomes" id="UP000284366">
    <property type="component" value="Unassembled WGS sequence"/>
</dbReference>
<evidence type="ECO:0000313" key="1">
    <source>
        <dbReference type="EMBL" id="RGV52591.1"/>
    </source>
</evidence>
<name>A0A412Y5E6_9BACE</name>
<reference evidence="1 2" key="1">
    <citation type="submission" date="2018-08" db="EMBL/GenBank/DDBJ databases">
        <title>A genome reference for cultivated species of the human gut microbiota.</title>
        <authorList>
            <person name="Zou Y."/>
            <person name="Xue W."/>
            <person name="Luo G."/>
        </authorList>
    </citation>
    <scope>NUCLEOTIDE SEQUENCE [LARGE SCALE GENOMIC DNA]</scope>
    <source>
        <strain evidence="1 2">AF14-27</strain>
    </source>
</reference>
<gene>
    <name evidence="1" type="ORF">DWW09_11580</name>
</gene>
<comment type="caution">
    <text evidence="1">The sequence shown here is derived from an EMBL/GenBank/DDBJ whole genome shotgun (WGS) entry which is preliminary data.</text>
</comment>
<dbReference type="EMBL" id="QRZG01000019">
    <property type="protein sequence ID" value="RGV52591.1"/>
    <property type="molecule type" value="Genomic_DNA"/>
</dbReference>
<dbReference type="AlphaFoldDB" id="A0A412Y5E6"/>